<keyword evidence="2" id="KW-1185">Reference proteome</keyword>
<dbReference type="Proteomes" id="UP000661112">
    <property type="component" value="Unassembled WGS sequence"/>
</dbReference>
<name>A0ABR8D8D9_9NOST</name>
<accession>A0ABR8D8D9</accession>
<evidence type="ECO:0000313" key="2">
    <source>
        <dbReference type="Proteomes" id="UP000661112"/>
    </source>
</evidence>
<gene>
    <name evidence="1" type="ORF">H6G83_22970</name>
</gene>
<comment type="caution">
    <text evidence="1">The sequence shown here is derived from an EMBL/GenBank/DDBJ whole genome shotgun (WGS) entry which is preliminary data.</text>
</comment>
<evidence type="ECO:0000313" key="1">
    <source>
        <dbReference type="EMBL" id="MBD2503430.1"/>
    </source>
</evidence>
<protein>
    <submittedName>
        <fullName evidence="1">Uncharacterized protein</fullName>
    </submittedName>
</protein>
<dbReference type="EMBL" id="JACJSG010000035">
    <property type="protein sequence ID" value="MBD2503430.1"/>
    <property type="molecule type" value="Genomic_DNA"/>
</dbReference>
<dbReference type="RefSeq" id="WP_190476289.1">
    <property type="nucleotide sequence ID" value="NZ_JACJSG010000035.1"/>
</dbReference>
<reference evidence="1 2" key="1">
    <citation type="journal article" date="2020" name="ISME J.">
        <title>Comparative genomics reveals insights into cyanobacterial evolution and habitat adaptation.</title>
        <authorList>
            <person name="Chen M.Y."/>
            <person name="Teng W.K."/>
            <person name="Zhao L."/>
            <person name="Hu C.X."/>
            <person name="Zhou Y.K."/>
            <person name="Han B.P."/>
            <person name="Song L.R."/>
            <person name="Shu W.S."/>
        </authorList>
    </citation>
    <scope>NUCLEOTIDE SEQUENCE [LARGE SCALE GENOMIC DNA]</scope>
    <source>
        <strain evidence="1 2">FACHB-119</strain>
    </source>
</reference>
<proteinExistence type="predicted"/>
<sequence>MNRFVEIREHSAAKIVNTSDISAAFMDGGLLTLYLYGGQTLKFQGASAEKLWKIMSDSSYLIHSDENENTVTPLQEVLEDLDVKTRG</sequence>
<organism evidence="1 2">
    <name type="scientific">Anabaena azotica FACHB-119</name>
    <dbReference type="NCBI Taxonomy" id="947527"/>
    <lineage>
        <taxon>Bacteria</taxon>
        <taxon>Bacillati</taxon>
        <taxon>Cyanobacteriota</taxon>
        <taxon>Cyanophyceae</taxon>
        <taxon>Nostocales</taxon>
        <taxon>Nostocaceae</taxon>
        <taxon>Anabaena</taxon>
        <taxon>Anabaena azotica</taxon>
    </lineage>
</organism>